<dbReference type="AlphaFoldDB" id="A0A397G5V8"/>
<dbReference type="PANTHER" id="PTHR45626">
    <property type="entry name" value="TRANSCRIPTION TERMINATION FACTOR 2-RELATED"/>
    <property type="match status" value="1"/>
</dbReference>
<name>A0A397G5V8_ASPTH</name>
<sequence length="1141" mass="128378">MANTHQNPPAETPASSLQMEPPQIRTHFADHQVLVKYGHRQSGVKIFFLSQFTKPGTLQSATYIDQTDLDWSRFKTVLKASFSGTEHNVNVSDEPTWIGALASMVPGPMIFTIQAKDEGVSTANPVMTPRVTLPLPPQPPSFSVFDLGQPRSLIQAPTIGECELEMQKRQRASNSDGDGRVRKHARTKRVGRRATPFPSPGLDLRFDTEDEDLDIMQDPVQIHQATRKRARERRQQQASNSDGNSPERKRARIKCVAPRNVHIGTNPYRRIMHDTEDTEGADKEVEEEVEEEVSRFLDEVLQEAIFDKPEEETEEELNESLDEVPTEALFDETEEETEEVFRDTERLPNETVAQPKRVVIDLTLDDDDGSQDKGTDVNDGRLDFPSSPEVNQGDTEPANNDSVDNMTNYDLAGVSASLQEGATDELQAFRTSFTVDRCDQETWKACQRFYKITGDYGEKATELIEIPGLSRPLKPHQAFAVYWMLTTERTQNGGYLADDMGLGKTTTAIALCVISRWVRLAWQAVEKSLLDNDGRHLSPDDQKPGDECPSAADFPICCPCVREGPTAKYTAVHNGLNLVVVPKRLIPVWVKEWNDTVKPHDLLRMHLLLGHGTQIKGIRTVTEFQHKDLLMIPEAKEWLHAHACLASRDKTLGTDKMKALKLASEEECGTIPKDADRFVILSAPRSVERHVLQPLTLSGRAPAPKTGAGSRSQGDKVSVVGARFGRAFRDECHEEKGEGTTFKLFKELRSPALWMLSGTPFETSPSDIAPYIKLLERPSWKENVALQYCTSERIKNLGQRFSRLANKADAQLGLLTEEFKLILITLGFIRRTVDSRWHEDMIIKLPPDQRINVECPIPQQYRDAMSQMDSDVSSELDRIQLSEQQARKEGSKKYFKLSAAGARKLGQLRIITSFPGLLDLADQLGGIEKLAFSMDDLVRLKWPENPGACPIMQNLDMVMDGSSKFQYLCGMINEGLTDNLGRPEKLLIMTKHPVTVFILSLALAKTFPEQHVKALWATDKNRQSYVDAFQNYNTGAEVEDDRRKIRSPGILVSTTGVIGTGYTCTRAFRAVLFEPDYLEGVEEQAFARIRRMGQNNPRTTCIRFVGNRRQLKAASERDGNHNARNLTMQELFMKFQAKWPC</sequence>
<dbReference type="GO" id="GO:0005524">
    <property type="term" value="F:ATP binding"/>
    <property type="evidence" value="ECO:0007669"/>
    <property type="project" value="UniProtKB-KW"/>
</dbReference>
<dbReference type="SMART" id="SM00487">
    <property type="entry name" value="DEXDc"/>
    <property type="match status" value="1"/>
</dbReference>
<feature type="compositionally biased region" description="Basic and acidic residues" evidence="4">
    <location>
        <begin position="370"/>
        <end position="382"/>
    </location>
</feature>
<feature type="compositionally biased region" description="Polar residues" evidence="4">
    <location>
        <begin position="388"/>
        <end position="401"/>
    </location>
</feature>
<dbReference type="PANTHER" id="PTHR45626:SF22">
    <property type="entry name" value="DNA REPAIR PROTEIN RAD5"/>
    <property type="match status" value="1"/>
</dbReference>
<comment type="caution">
    <text evidence="6">The sequence shown here is derived from an EMBL/GenBank/DDBJ whole genome shotgun (WGS) entry which is preliminary data.</text>
</comment>
<dbReference type="SUPFAM" id="SSF52540">
    <property type="entry name" value="P-loop containing nucleoside triphosphate hydrolases"/>
    <property type="match status" value="2"/>
</dbReference>
<dbReference type="InterPro" id="IPR014001">
    <property type="entry name" value="Helicase_ATP-bd"/>
</dbReference>
<dbReference type="OrthoDB" id="4511048at2759"/>
<dbReference type="Proteomes" id="UP000215305">
    <property type="component" value="Unassembled WGS sequence"/>
</dbReference>
<reference evidence="6" key="1">
    <citation type="submission" date="2018-08" db="EMBL/GenBank/DDBJ databases">
        <title>Draft genome sequence of azole-resistant Aspergillus thermomutatus (Neosartorya pseudofischeri) strain HMR AF 39, isolated from a human nasal aspirate.</title>
        <authorList>
            <person name="Parent-Michaud M."/>
            <person name="Dufresne P.J."/>
            <person name="Fournier E."/>
            <person name="Martineau C."/>
            <person name="Moreira S."/>
            <person name="Perkins V."/>
            <person name="De Repentigny L."/>
            <person name="Dufresne S.F."/>
        </authorList>
    </citation>
    <scope>NUCLEOTIDE SEQUENCE [LARGE SCALE GENOMIC DNA]</scope>
    <source>
        <strain evidence="6">HMR AF 39</strain>
    </source>
</reference>
<gene>
    <name evidence="6" type="ORF">CDV56_103757</name>
</gene>
<keyword evidence="7" id="KW-1185">Reference proteome</keyword>
<dbReference type="Gene3D" id="3.40.50.300">
    <property type="entry name" value="P-loop containing nucleotide triphosphate hydrolases"/>
    <property type="match status" value="2"/>
</dbReference>
<evidence type="ECO:0000256" key="3">
    <source>
        <dbReference type="ARBA" id="ARBA00022840"/>
    </source>
</evidence>
<keyword evidence="1" id="KW-0547">Nucleotide-binding</keyword>
<feature type="domain" description="Helicase ATP-binding" evidence="5">
    <location>
        <begin position="469"/>
        <end position="784"/>
    </location>
</feature>
<dbReference type="EMBL" id="NKHU02000294">
    <property type="protein sequence ID" value="RHZ45234.1"/>
    <property type="molecule type" value="Genomic_DNA"/>
</dbReference>
<organism evidence="6 7">
    <name type="scientific">Aspergillus thermomutatus</name>
    <name type="common">Neosartorya pseudofischeri</name>
    <dbReference type="NCBI Taxonomy" id="41047"/>
    <lineage>
        <taxon>Eukaryota</taxon>
        <taxon>Fungi</taxon>
        <taxon>Dikarya</taxon>
        <taxon>Ascomycota</taxon>
        <taxon>Pezizomycotina</taxon>
        <taxon>Eurotiomycetes</taxon>
        <taxon>Eurotiomycetidae</taxon>
        <taxon>Eurotiales</taxon>
        <taxon>Aspergillaceae</taxon>
        <taxon>Aspergillus</taxon>
        <taxon>Aspergillus subgen. Fumigati</taxon>
    </lineage>
</organism>
<dbReference type="InterPro" id="IPR027417">
    <property type="entry name" value="P-loop_NTPase"/>
</dbReference>
<dbReference type="InterPro" id="IPR000330">
    <property type="entry name" value="SNF2_N"/>
</dbReference>
<dbReference type="GeneID" id="38125731"/>
<keyword evidence="3" id="KW-0067">ATP-binding</keyword>
<accession>A0A397G5V8</accession>
<dbReference type="InterPro" id="IPR050628">
    <property type="entry name" value="SNF2_RAD54_helicase_TF"/>
</dbReference>
<dbReference type="VEuPathDB" id="FungiDB:CDV56_103757"/>
<dbReference type="STRING" id="41047.A0A397G5V8"/>
<proteinExistence type="predicted"/>
<evidence type="ECO:0000256" key="1">
    <source>
        <dbReference type="ARBA" id="ARBA00022741"/>
    </source>
</evidence>
<dbReference type="Pfam" id="PF00176">
    <property type="entry name" value="SNF2-rel_dom"/>
    <property type="match status" value="1"/>
</dbReference>
<feature type="region of interest" description="Disordered" evidence="4">
    <location>
        <begin position="224"/>
        <end position="251"/>
    </location>
</feature>
<evidence type="ECO:0000259" key="5">
    <source>
        <dbReference type="SMART" id="SM00487"/>
    </source>
</evidence>
<dbReference type="GO" id="GO:0008094">
    <property type="term" value="F:ATP-dependent activity, acting on DNA"/>
    <property type="evidence" value="ECO:0007669"/>
    <property type="project" value="TreeGrafter"/>
</dbReference>
<keyword evidence="2" id="KW-0378">Hydrolase</keyword>
<dbReference type="RefSeq" id="XP_026610654.1">
    <property type="nucleotide sequence ID" value="XM_026757376.1"/>
</dbReference>
<evidence type="ECO:0000313" key="7">
    <source>
        <dbReference type="Proteomes" id="UP000215305"/>
    </source>
</evidence>
<dbReference type="GO" id="GO:0006281">
    <property type="term" value="P:DNA repair"/>
    <property type="evidence" value="ECO:0007669"/>
    <property type="project" value="TreeGrafter"/>
</dbReference>
<dbReference type="GO" id="GO:0005634">
    <property type="term" value="C:nucleus"/>
    <property type="evidence" value="ECO:0007669"/>
    <property type="project" value="TreeGrafter"/>
</dbReference>
<feature type="region of interest" description="Disordered" evidence="4">
    <location>
        <begin position="363"/>
        <end position="401"/>
    </location>
</feature>
<feature type="region of interest" description="Disordered" evidence="4">
    <location>
        <begin position="167"/>
        <end position="206"/>
    </location>
</feature>
<evidence type="ECO:0000256" key="4">
    <source>
        <dbReference type="SAM" id="MobiDB-lite"/>
    </source>
</evidence>
<dbReference type="GO" id="GO:0016787">
    <property type="term" value="F:hydrolase activity"/>
    <property type="evidence" value="ECO:0007669"/>
    <property type="project" value="UniProtKB-KW"/>
</dbReference>
<feature type="compositionally biased region" description="Basic residues" evidence="4">
    <location>
        <begin position="181"/>
        <end position="192"/>
    </location>
</feature>
<protein>
    <recommendedName>
        <fullName evidence="5">Helicase ATP-binding domain-containing protein</fullName>
    </recommendedName>
</protein>
<evidence type="ECO:0000313" key="6">
    <source>
        <dbReference type="EMBL" id="RHZ45234.1"/>
    </source>
</evidence>
<evidence type="ECO:0000256" key="2">
    <source>
        <dbReference type="ARBA" id="ARBA00022801"/>
    </source>
</evidence>